<keyword evidence="3 7" id="KW-0378">Hydrolase</keyword>
<feature type="active site" description="Charge relay system" evidence="8">
    <location>
        <position position="358"/>
    </location>
</feature>
<keyword evidence="2 10" id="KW-0732">Signal</keyword>
<keyword evidence="4 7" id="KW-0442">Lipid degradation</keyword>
<dbReference type="PIRSF" id="PIRSF000862">
    <property type="entry name" value="Steryl_ester_lip"/>
    <property type="match status" value="1"/>
</dbReference>
<evidence type="ECO:0000259" key="11">
    <source>
        <dbReference type="Pfam" id="PF04083"/>
    </source>
</evidence>
<sequence>METRIFVVVFLISLSPFDVFSYKINDVQLFQKFEKHLENRKTDLSDVGLDIVQYLTKYNYSVETHEVTTEDGYILSVFRIPSKNNTNNTASAPAILYLHGLLCVPIDWVTLGPDTSLALLTADQGYDVWMLGVRGTKDSMKHTTFNSSQQEFWDFSFHEKGYYDTAATIDYILKVTTLKKVTLVGHSEGTSDSMILAATRPEYNDKINLIVMLSPIAYVGGVISPLILALVKNMEALKLFFENTLHMYGLPYSDSFAEGVTNFCRSNINICIELIKELCGNDQDELDADYLLVFVSSKIGGISLKELMHYGQEIKSETFRQYDFGELGNLIHYGTTQPPDYDAAKITAPVAIYYGKNDYLAAIDDVEKLSNALPNKVDQYLVESDHFNHLDFICSRNVRTLLYDRVLGVINEKNVNN</sequence>
<evidence type="ECO:0000256" key="3">
    <source>
        <dbReference type="ARBA" id="ARBA00022801"/>
    </source>
</evidence>
<evidence type="ECO:0000313" key="12">
    <source>
        <dbReference type="EMBL" id="KAL1502474.1"/>
    </source>
</evidence>
<dbReference type="EMBL" id="JBDJPC010000005">
    <property type="protein sequence ID" value="KAL1502474.1"/>
    <property type="molecule type" value="Genomic_DNA"/>
</dbReference>
<evidence type="ECO:0000256" key="7">
    <source>
        <dbReference type="PIRNR" id="PIRNR000862"/>
    </source>
</evidence>
<dbReference type="InterPro" id="IPR025483">
    <property type="entry name" value="Lipase_euk"/>
</dbReference>
<feature type="active site" description="Charge relay system" evidence="8">
    <location>
        <position position="389"/>
    </location>
</feature>
<gene>
    <name evidence="12" type="ORF">ABEB36_007610</name>
</gene>
<keyword evidence="5" id="KW-0443">Lipid metabolism</keyword>
<evidence type="ECO:0000256" key="5">
    <source>
        <dbReference type="ARBA" id="ARBA00023098"/>
    </source>
</evidence>
<keyword evidence="13" id="KW-1185">Reference proteome</keyword>
<keyword evidence="9" id="KW-0472">Membrane</keyword>
<dbReference type="Gene3D" id="3.40.50.1820">
    <property type="entry name" value="alpha/beta hydrolase"/>
    <property type="match status" value="1"/>
</dbReference>
<dbReference type="InterPro" id="IPR029058">
    <property type="entry name" value="AB_hydrolase_fold"/>
</dbReference>
<comment type="similarity">
    <text evidence="1 7">Belongs to the AB hydrolase superfamily. Lipase family.</text>
</comment>
<comment type="caution">
    <text evidence="12">The sequence shown here is derived from an EMBL/GenBank/DDBJ whole genome shotgun (WGS) entry which is preliminary data.</text>
</comment>
<organism evidence="12 13">
    <name type="scientific">Hypothenemus hampei</name>
    <name type="common">Coffee berry borer</name>
    <dbReference type="NCBI Taxonomy" id="57062"/>
    <lineage>
        <taxon>Eukaryota</taxon>
        <taxon>Metazoa</taxon>
        <taxon>Ecdysozoa</taxon>
        <taxon>Arthropoda</taxon>
        <taxon>Hexapoda</taxon>
        <taxon>Insecta</taxon>
        <taxon>Pterygota</taxon>
        <taxon>Neoptera</taxon>
        <taxon>Endopterygota</taxon>
        <taxon>Coleoptera</taxon>
        <taxon>Polyphaga</taxon>
        <taxon>Cucujiformia</taxon>
        <taxon>Curculionidae</taxon>
        <taxon>Scolytinae</taxon>
        <taxon>Hypothenemus</taxon>
    </lineage>
</organism>
<feature type="transmembrane region" description="Helical" evidence="9">
    <location>
        <begin position="209"/>
        <end position="231"/>
    </location>
</feature>
<feature type="active site" description="Nucleophile" evidence="8">
    <location>
        <position position="187"/>
    </location>
</feature>
<proteinExistence type="inferred from homology"/>
<feature type="chain" id="PRO_5044813924" description="Lipase" evidence="10">
    <location>
        <begin position="22"/>
        <end position="417"/>
    </location>
</feature>
<evidence type="ECO:0000256" key="9">
    <source>
        <dbReference type="SAM" id="Phobius"/>
    </source>
</evidence>
<feature type="domain" description="Partial AB-hydrolase lipase" evidence="11">
    <location>
        <begin position="51"/>
        <end position="110"/>
    </location>
</feature>
<reference evidence="12 13" key="1">
    <citation type="submission" date="2024-05" db="EMBL/GenBank/DDBJ databases">
        <title>Genetic variation in Jamaican populations of the coffee berry borer (Hypothenemus hampei).</title>
        <authorList>
            <person name="Errbii M."/>
            <person name="Myrie A."/>
        </authorList>
    </citation>
    <scope>NUCLEOTIDE SEQUENCE [LARGE SCALE GENOMIC DNA]</scope>
    <source>
        <strain evidence="12">JA-Hopewell-2020-01-JO</strain>
        <tissue evidence="12">Whole body</tissue>
    </source>
</reference>
<evidence type="ECO:0000256" key="10">
    <source>
        <dbReference type="SAM" id="SignalP"/>
    </source>
</evidence>
<dbReference type="AlphaFoldDB" id="A0ABD1EUK2"/>
<evidence type="ECO:0000256" key="6">
    <source>
        <dbReference type="ARBA" id="ARBA00023180"/>
    </source>
</evidence>
<evidence type="ECO:0000256" key="4">
    <source>
        <dbReference type="ARBA" id="ARBA00022963"/>
    </source>
</evidence>
<keyword evidence="9" id="KW-0812">Transmembrane</keyword>
<dbReference type="Proteomes" id="UP001566132">
    <property type="component" value="Unassembled WGS sequence"/>
</dbReference>
<dbReference type="PANTHER" id="PTHR11005">
    <property type="entry name" value="LYSOSOMAL ACID LIPASE-RELATED"/>
    <property type="match status" value="1"/>
</dbReference>
<name>A0ABD1EUK2_HYPHA</name>
<protein>
    <recommendedName>
        <fullName evidence="7">Lipase</fullName>
    </recommendedName>
</protein>
<dbReference type="FunFam" id="3.40.50.1820:FF:000057">
    <property type="entry name" value="Lipase"/>
    <property type="match status" value="1"/>
</dbReference>
<evidence type="ECO:0000256" key="8">
    <source>
        <dbReference type="PIRSR" id="PIRSR000862-1"/>
    </source>
</evidence>
<dbReference type="GO" id="GO:0016787">
    <property type="term" value="F:hydrolase activity"/>
    <property type="evidence" value="ECO:0007669"/>
    <property type="project" value="UniProtKB-KW"/>
</dbReference>
<keyword evidence="6" id="KW-0325">Glycoprotein</keyword>
<dbReference type="InterPro" id="IPR006693">
    <property type="entry name" value="AB_hydrolase_lipase"/>
</dbReference>
<evidence type="ECO:0000256" key="1">
    <source>
        <dbReference type="ARBA" id="ARBA00010701"/>
    </source>
</evidence>
<evidence type="ECO:0000256" key="2">
    <source>
        <dbReference type="ARBA" id="ARBA00022729"/>
    </source>
</evidence>
<evidence type="ECO:0000313" key="13">
    <source>
        <dbReference type="Proteomes" id="UP001566132"/>
    </source>
</evidence>
<keyword evidence="9" id="KW-1133">Transmembrane helix</keyword>
<dbReference type="GO" id="GO:0016042">
    <property type="term" value="P:lipid catabolic process"/>
    <property type="evidence" value="ECO:0007669"/>
    <property type="project" value="UniProtKB-KW"/>
</dbReference>
<feature type="signal peptide" evidence="10">
    <location>
        <begin position="1"/>
        <end position="21"/>
    </location>
</feature>
<dbReference type="SUPFAM" id="SSF53474">
    <property type="entry name" value="alpha/beta-Hydrolases"/>
    <property type="match status" value="1"/>
</dbReference>
<accession>A0ABD1EUK2</accession>
<dbReference type="Pfam" id="PF04083">
    <property type="entry name" value="Abhydro_lipase"/>
    <property type="match status" value="1"/>
</dbReference>